<dbReference type="AlphaFoldDB" id="A0A6M3MF06"/>
<evidence type="ECO:0000313" key="1">
    <source>
        <dbReference type="EMBL" id="QJB04055.1"/>
    </source>
</evidence>
<dbReference type="EMBL" id="MT143870">
    <property type="protein sequence ID" value="QJB04055.1"/>
    <property type="molecule type" value="Genomic_DNA"/>
</dbReference>
<protein>
    <submittedName>
        <fullName evidence="1">Uncharacterized protein</fullName>
    </submittedName>
</protein>
<name>A0A6M3MF06_9ZZZZ</name>
<gene>
    <name evidence="1" type="ORF">MM171B00501_0016</name>
</gene>
<accession>A0A6M3MF06</accession>
<sequence>MTRLSDFLSWVDSVGGDSARWKAALADTKACQAEALSETTPIGRLKRYYSCRKGKRLPLKGM</sequence>
<reference evidence="1" key="1">
    <citation type="submission" date="2020-03" db="EMBL/GenBank/DDBJ databases">
        <title>The deep terrestrial virosphere.</title>
        <authorList>
            <person name="Holmfeldt K."/>
            <person name="Nilsson E."/>
            <person name="Simone D."/>
            <person name="Lopez-Fernandez M."/>
            <person name="Wu X."/>
            <person name="de Brujin I."/>
            <person name="Lundin D."/>
            <person name="Andersson A."/>
            <person name="Bertilsson S."/>
            <person name="Dopson M."/>
        </authorList>
    </citation>
    <scope>NUCLEOTIDE SEQUENCE</scope>
    <source>
        <strain evidence="1">MM171B00501</strain>
    </source>
</reference>
<organism evidence="1">
    <name type="scientific">viral metagenome</name>
    <dbReference type="NCBI Taxonomy" id="1070528"/>
    <lineage>
        <taxon>unclassified sequences</taxon>
        <taxon>metagenomes</taxon>
        <taxon>organismal metagenomes</taxon>
    </lineage>
</organism>
<proteinExistence type="predicted"/>